<dbReference type="EMBL" id="BAAAHB010000026">
    <property type="protein sequence ID" value="GAA0464444.1"/>
    <property type="molecule type" value="Genomic_DNA"/>
</dbReference>
<evidence type="ECO:0000313" key="2">
    <source>
        <dbReference type="EMBL" id="GAA0464444.1"/>
    </source>
</evidence>
<reference evidence="3" key="1">
    <citation type="journal article" date="2019" name="Int. J. Syst. Evol. Microbiol.">
        <title>The Global Catalogue of Microorganisms (GCM) 10K type strain sequencing project: providing services to taxonomists for standard genome sequencing and annotation.</title>
        <authorList>
            <consortium name="The Broad Institute Genomics Platform"/>
            <consortium name="The Broad Institute Genome Sequencing Center for Infectious Disease"/>
            <person name="Wu L."/>
            <person name="Ma J."/>
        </authorList>
    </citation>
    <scope>NUCLEOTIDE SEQUENCE [LARGE SCALE GENOMIC DNA]</scope>
    <source>
        <strain evidence="3">JCM 10649</strain>
    </source>
</reference>
<comment type="caution">
    <text evidence="2">The sequence shown here is derived from an EMBL/GenBank/DDBJ whole genome shotgun (WGS) entry which is preliminary data.</text>
</comment>
<proteinExistence type="predicted"/>
<protein>
    <submittedName>
        <fullName evidence="2">Uncharacterized protein</fullName>
    </submittedName>
</protein>
<organism evidence="2 3">
    <name type="scientific">Streptomyces stramineus</name>
    <dbReference type="NCBI Taxonomy" id="173861"/>
    <lineage>
        <taxon>Bacteria</taxon>
        <taxon>Bacillati</taxon>
        <taxon>Actinomycetota</taxon>
        <taxon>Actinomycetes</taxon>
        <taxon>Kitasatosporales</taxon>
        <taxon>Streptomycetaceae</taxon>
        <taxon>Streptomyces</taxon>
    </lineage>
</organism>
<evidence type="ECO:0000313" key="3">
    <source>
        <dbReference type="Proteomes" id="UP001499895"/>
    </source>
</evidence>
<evidence type="ECO:0000256" key="1">
    <source>
        <dbReference type="SAM" id="MobiDB-lite"/>
    </source>
</evidence>
<keyword evidence="3" id="KW-1185">Reference proteome</keyword>
<feature type="region of interest" description="Disordered" evidence="1">
    <location>
        <begin position="136"/>
        <end position="194"/>
    </location>
</feature>
<gene>
    <name evidence="2" type="ORF">GCM10009544_28500</name>
</gene>
<name>A0ABP3JWF0_9ACTN</name>
<accession>A0ABP3JWF0</accession>
<sequence length="261" mass="28256">MRRRRGLDLSVPFCSKCGSTLVQTWLPGPSMQVLIDAARPEAGVLAVLVHSDDFPQGVFKDPWPVMCAVCEQDCGKSPRQWGHPLYVAMMAGLEADAWPRARDWEVQDLHTDWYATRLRKLVDGHEELLTGARPFRYGSHKECDPPGRGAPEEGDGPHVGHPASGTVADPTGPHVDQDPSEAVPSAGGLGVDHPPTVEEAVAGVLAARAAEARWLELLGVALRAEDAPGKRRELARRAAPAMSRALVLRELPPVNDNTTKE</sequence>
<dbReference type="Proteomes" id="UP001499895">
    <property type="component" value="Unassembled WGS sequence"/>
</dbReference>